<dbReference type="SMART" id="SM01109">
    <property type="entry name" value="CUT"/>
    <property type="match status" value="3"/>
</dbReference>
<feature type="compositionally biased region" description="Low complexity" evidence="15">
    <location>
        <begin position="1396"/>
        <end position="1405"/>
    </location>
</feature>
<feature type="compositionally biased region" description="Low complexity" evidence="15">
    <location>
        <begin position="45"/>
        <end position="58"/>
    </location>
</feature>
<feature type="region of interest" description="Disordered" evidence="15">
    <location>
        <begin position="1114"/>
        <end position="1153"/>
    </location>
</feature>
<dbReference type="InterPro" id="IPR010982">
    <property type="entry name" value="Lambda_DNA-bd_dom_sf"/>
</dbReference>
<dbReference type="InterPro" id="IPR017970">
    <property type="entry name" value="Homeobox_CS"/>
</dbReference>
<dbReference type="Gene3D" id="1.10.260.40">
    <property type="entry name" value="lambda repressor-like DNA-binding domains"/>
    <property type="match status" value="3"/>
</dbReference>
<comment type="similarity">
    <text evidence="2 13">Belongs to the CUT homeobox family.</text>
</comment>
<protein>
    <recommendedName>
        <fullName evidence="13">Homeobox protein cut-like</fullName>
    </recommendedName>
</protein>
<feature type="region of interest" description="Disordered" evidence="15">
    <location>
        <begin position="81"/>
        <end position="121"/>
    </location>
</feature>
<accession>A0A0K2UAC5</accession>
<keyword evidence="7 11" id="KW-0238">DNA-binding</keyword>
<keyword evidence="6 14" id="KW-0175">Coiled coil</keyword>
<evidence type="ECO:0000256" key="12">
    <source>
        <dbReference type="RuleBase" id="RU000682"/>
    </source>
</evidence>
<keyword evidence="9 13" id="KW-0804">Transcription</keyword>
<feature type="compositionally biased region" description="Polar residues" evidence="15">
    <location>
        <begin position="716"/>
        <end position="731"/>
    </location>
</feature>
<feature type="region of interest" description="Disordered" evidence="15">
    <location>
        <begin position="271"/>
        <end position="401"/>
    </location>
</feature>
<dbReference type="CDD" id="cd00086">
    <property type="entry name" value="homeodomain"/>
    <property type="match status" value="1"/>
</dbReference>
<evidence type="ECO:0000256" key="7">
    <source>
        <dbReference type="ARBA" id="ARBA00023125"/>
    </source>
</evidence>
<dbReference type="GO" id="GO:0000977">
    <property type="term" value="F:RNA polymerase II transcription regulatory region sequence-specific DNA binding"/>
    <property type="evidence" value="ECO:0007669"/>
    <property type="project" value="TreeGrafter"/>
</dbReference>
<feature type="compositionally biased region" description="Basic and acidic residues" evidence="15">
    <location>
        <begin position="104"/>
        <end position="116"/>
    </location>
</feature>
<feature type="compositionally biased region" description="Polar residues" evidence="15">
    <location>
        <begin position="744"/>
        <end position="758"/>
    </location>
</feature>
<dbReference type="FunFam" id="1.10.260.40:FF:000010">
    <property type="entry name" value="Cut-like homeobox 1a"/>
    <property type="match status" value="1"/>
</dbReference>
<feature type="compositionally biased region" description="Low complexity" evidence="15">
    <location>
        <begin position="385"/>
        <end position="400"/>
    </location>
</feature>
<feature type="region of interest" description="Disordered" evidence="15">
    <location>
        <begin position="1381"/>
        <end position="1414"/>
    </location>
</feature>
<evidence type="ECO:0000256" key="15">
    <source>
        <dbReference type="SAM" id="MobiDB-lite"/>
    </source>
</evidence>
<dbReference type="EMBL" id="HACA01017833">
    <property type="protein sequence ID" value="CDW35194.1"/>
    <property type="molecule type" value="Transcribed_RNA"/>
</dbReference>
<evidence type="ECO:0000256" key="14">
    <source>
        <dbReference type="SAM" id="Coils"/>
    </source>
</evidence>
<evidence type="ECO:0000259" key="17">
    <source>
        <dbReference type="PROSITE" id="PS51042"/>
    </source>
</evidence>
<dbReference type="GO" id="GO:0005634">
    <property type="term" value="C:nucleus"/>
    <property type="evidence" value="ECO:0007669"/>
    <property type="project" value="UniProtKB-SubCell"/>
</dbReference>
<proteinExistence type="inferred from homology"/>
<dbReference type="Pfam" id="PF00046">
    <property type="entry name" value="Homeodomain"/>
    <property type="match status" value="1"/>
</dbReference>
<dbReference type="SUPFAM" id="SSF46689">
    <property type="entry name" value="Homeodomain-like"/>
    <property type="match status" value="1"/>
</dbReference>
<feature type="compositionally biased region" description="Low complexity" evidence="15">
    <location>
        <begin position="315"/>
        <end position="325"/>
    </location>
</feature>
<feature type="region of interest" description="Disordered" evidence="15">
    <location>
        <begin position="687"/>
        <end position="779"/>
    </location>
</feature>
<reference evidence="18" key="1">
    <citation type="submission" date="2014-05" db="EMBL/GenBank/DDBJ databases">
        <authorList>
            <person name="Chronopoulou M."/>
        </authorList>
    </citation>
    <scope>NUCLEOTIDE SEQUENCE</scope>
    <source>
        <tissue evidence="18">Whole organism</tissue>
    </source>
</reference>
<feature type="compositionally biased region" description="Polar residues" evidence="15">
    <location>
        <begin position="766"/>
        <end position="777"/>
    </location>
</feature>
<keyword evidence="10 11" id="KW-0539">Nucleus</keyword>
<feature type="compositionally biased region" description="Low complexity" evidence="15">
    <location>
        <begin position="1303"/>
        <end position="1318"/>
    </location>
</feature>
<feature type="domain" description="CUT" evidence="17">
    <location>
        <begin position="832"/>
        <end position="919"/>
    </location>
</feature>
<evidence type="ECO:0000256" key="9">
    <source>
        <dbReference type="ARBA" id="ARBA00023163"/>
    </source>
</evidence>
<dbReference type="OrthoDB" id="10257567at2759"/>
<dbReference type="PANTHER" id="PTHR14043:SF2">
    <property type="entry name" value="HOMEOBOX PROTEIN CUT"/>
    <property type="match status" value="1"/>
</dbReference>
<feature type="domain" description="Homeobox" evidence="16">
    <location>
        <begin position="1149"/>
        <end position="1209"/>
    </location>
</feature>
<evidence type="ECO:0000256" key="13">
    <source>
        <dbReference type="RuleBase" id="RU361129"/>
    </source>
</evidence>
<organism evidence="18">
    <name type="scientific">Lepeophtheirus salmonis</name>
    <name type="common">Salmon louse</name>
    <name type="synonym">Caligus salmonis</name>
    <dbReference type="NCBI Taxonomy" id="72036"/>
    <lineage>
        <taxon>Eukaryota</taxon>
        <taxon>Metazoa</taxon>
        <taxon>Ecdysozoa</taxon>
        <taxon>Arthropoda</taxon>
        <taxon>Crustacea</taxon>
        <taxon>Multicrustacea</taxon>
        <taxon>Hexanauplia</taxon>
        <taxon>Copepoda</taxon>
        <taxon>Siphonostomatoida</taxon>
        <taxon>Caligidae</taxon>
        <taxon>Lepeophtheirus</taxon>
    </lineage>
</organism>
<dbReference type="InterPro" id="IPR001356">
    <property type="entry name" value="HD"/>
</dbReference>
<dbReference type="PROSITE" id="PS00027">
    <property type="entry name" value="HOMEOBOX_1"/>
    <property type="match status" value="1"/>
</dbReference>
<feature type="compositionally biased region" description="Polar residues" evidence="15">
    <location>
        <begin position="273"/>
        <end position="307"/>
    </location>
</feature>
<dbReference type="PANTHER" id="PTHR14043">
    <property type="entry name" value="CCAAT DISPLACEMENT PROTEIN-RELATED"/>
    <property type="match status" value="1"/>
</dbReference>
<evidence type="ECO:0000256" key="11">
    <source>
        <dbReference type="PROSITE-ProRule" id="PRU00108"/>
    </source>
</evidence>
<feature type="region of interest" description="Disordered" evidence="15">
    <location>
        <begin position="1"/>
        <end position="24"/>
    </location>
</feature>
<dbReference type="SUPFAM" id="SSF47413">
    <property type="entry name" value="lambda repressor-like DNA-binding domains"/>
    <property type="match status" value="3"/>
</dbReference>
<dbReference type="FunFam" id="1.10.260.40:FF:000004">
    <property type="entry name" value="Cut-like homeobox 1a"/>
    <property type="match status" value="1"/>
</dbReference>
<evidence type="ECO:0000256" key="1">
    <source>
        <dbReference type="ARBA" id="ARBA00004123"/>
    </source>
</evidence>
<evidence type="ECO:0000259" key="16">
    <source>
        <dbReference type="PROSITE" id="PS50071"/>
    </source>
</evidence>
<dbReference type="FunFam" id="1.10.260.40:FF:000027">
    <property type="entry name" value="Homeobox protein cut-like"/>
    <property type="match status" value="1"/>
</dbReference>
<evidence type="ECO:0000313" key="18">
    <source>
        <dbReference type="EMBL" id="CDW35194.1"/>
    </source>
</evidence>
<feature type="DNA-binding region" description="Homeobox" evidence="11">
    <location>
        <begin position="1151"/>
        <end position="1210"/>
    </location>
</feature>
<feature type="compositionally biased region" description="Polar residues" evidence="15">
    <location>
        <begin position="1352"/>
        <end position="1366"/>
    </location>
</feature>
<evidence type="ECO:0000256" key="6">
    <source>
        <dbReference type="ARBA" id="ARBA00023054"/>
    </source>
</evidence>
<dbReference type="InterPro" id="IPR003350">
    <property type="entry name" value="CUT_dom"/>
</dbReference>
<dbReference type="InterPro" id="IPR009057">
    <property type="entry name" value="Homeodomain-like_sf"/>
</dbReference>
<feature type="region of interest" description="Disordered" evidence="15">
    <location>
        <begin position="1263"/>
        <end position="1367"/>
    </location>
</feature>
<feature type="coiled-coil region" evidence="14">
    <location>
        <begin position="141"/>
        <end position="182"/>
    </location>
</feature>
<evidence type="ECO:0000256" key="2">
    <source>
        <dbReference type="ARBA" id="ARBA00008190"/>
    </source>
</evidence>
<feature type="compositionally biased region" description="Low complexity" evidence="15">
    <location>
        <begin position="92"/>
        <end position="103"/>
    </location>
</feature>
<keyword evidence="3" id="KW-0597">Phosphoprotein</keyword>
<keyword evidence="4" id="KW-0677">Repeat</keyword>
<evidence type="ECO:0000256" key="10">
    <source>
        <dbReference type="ARBA" id="ARBA00023242"/>
    </source>
</evidence>
<dbReference type="Gene3D" id="1.10.10.60">
    <property type="entry name" value="Homeodomain-like"/>
    <property type="match status" value="1"/>
</dbReference>
<dbReference type="SMART" id="SM00389">
    <property type="entry name" value="HOX"/>
    <property type="match status" value="1"/>
</dbReference>
<feature type="region of interest" description="Disordered" evidence="15">
    <location>
        <begin position="36"/>
        <end position="58"/>
    </location>
</feature>
<comment type="subcellular location">
    <subcellularLocation>
        <location evidence="1 11 12">Nucleus</location>
    </subcellularLocation>
</comment>
<dbReference type="Pfam" id="PF02376">
    <property type="entry name" value="CUT"/>
    <property type="match status" value="3"/>
</dbReference>
<evidence type="ECO:0000256" key="4">
    <source>
        <dbReference type="ARBA" id="ARBA00022737"/>
    </source>
</evidence>
<feature type="compositionally biased region" description="Basic and acidic residues" evidence="15">
    <location>
        <begin position="1292"/>
        <end position="1302"/>
    </location>
</feature>
<dbReference type="PROSITE" id="PS51042">
    <property type="entry name" value="CUT"/>
    <property type="match status" value="3"/>
</dbReference>
<dbReference type="PROSITE" id="PS50071">
    <property type="entry name" value="HOMEOBOX_2"/>
    <property type="match status" value="1"/>
</dbReference>
<keyword evidence="8 11" id="KW-0371">Homeobox</keyword>
<evidence type="ECO:0000256" key="5">
    <source>
        <dbReference type="ARBA" id="ARBA00023015"/>
    </source>
</evidence>
<dbReference type="GO" id="GO:0000981">
    <property type="term" value="F:DNA-binding transcription factor activity, RNA polymerase II-specific"/>
    <property type="evidence" value="ECO:0007669"/>
    <property type="project" value="InterPro"/>
</dbReference>
<feature type="compositionally biased region" description="Low complexity" evidence="15">
    <location>
        <begin position="687"/>
        <end position="698"/>
    </location>
</feature>
<evidence type="ECO:0000256" key="3">
    <source>
        <dbReference type="ARBA" id="ARBA00022553"/>
    </source>
</evidence>
<feature type="compositionally biased region" description="Low complexity" evidence="15">
    <location>
        <begin position="1338"/>
        <end position="1351"/>
    </location>
</feature>
<keyword evidence="5 13" id="KW-0805">Transcription regulation</keyword>
<sequence length="1414" mass="153501">MQTAIGHARILGTPVSSNNSSSETLARIQHALQRRTSFSEQTMDNSSSSNSNIRNSFLSDSPGAVVVVSEKEKEQRVELGLCTNNMPDFDESPSSPKSSSNKSNNDEMKQMQHSDEDSSQNFENVDKLLSCPEKLGVAELHRTLERFRKQSEDTIQKLKQESEDASRTIEKLQQQLQQQSDYENLKQEIQMLKGGIGANSIEMILLERAKSLQANPALKAFADLQGSPFSGLANRHPLFPPIPGMDSLGGFMNEDVMNQWKRSLEQQAALLSPQGTTPSSRGLINPSSSPAPLRLSNTPLTPPSSAQCGFPLAASPPNNGRSPSSPDHHHHHPSSINDLIRPSVSPVTNGGGNSSKPASEDGGDGGNRIGSPSSVPPIFKMDTDSSSTSSPNNSNHNNNNGVCLPFPNQMSSLPLIMPQMMSSNRIPKSDPMEARLQDMLRYNMEKYAGQALDTLGTSRRVRELLSVHNIGQRLFAKYVLGLSQGTVSELLSKPKSWEKLTEKGRDSYRKMHAWAYDEQAVLLLKTLIPRKGELVRPPSSAAAILMKDQSAMRSFPYGGGPSNDGSDDRITKILHDANKAMGKDQPILNHSSGGEETLQSAQERMSKIYQEELARLMNQGGKDLMNPASLFPLGGAAAAAGGLFSRGGVNPLAPGGPSPQEIQRAMDIYQQELGRIQQNAFAAALNAQNGGSNNNNNNIHSKEHQEECGIPPTSGTPPTMTVVSSAETSPSIKLESKNMDSEDSSSQTGLTAKGSSLFPNLPPNTGIPNPTSGSASPVSGLPGIESISAVAALSPLQRMASITNSLVTQPPQTASSCGNSRPNRAILPPITQQQFDRFSHLNTDDTVRRIRDILSQYSISQRLFGENILGLSQGSVSDLLARPKPWHMLTQKGREPFIRMKLFLEDEHAVHKLVASQYKIAPEKLMRTGGYAGSPIYPPNSKQMPKLPDFPKSIMESPLTTSNTSSFPDRVGGELHSSLLDPLAIHRKILAQQQHQQHKNLPIPTSNISASPGGLVPSPSLYEMAALTQELDTQAITTKAKEVLLANNVGQKLFGESVLGLSQGSVSELLSKPKPWHMLSIKGREPFIRMQLWLNDPQNIEKLQLLKNEKLAKRKRGLPGSGDSNSDRSSPADASDMYHSGAESPGGGTGAKKPRALFTEEQKEGLKVAFALDPYPSNSTMEFLSQELNLESRSISNWFHNHRMRLKQHLPGAAENLALLSGKEGGLAFDPIKFRLLFHQRLLDITGASGEESVSALMRQMTTQSCGSGGNEGLDLRQRSEEQSDEDDDIADKESSDHEESSSRSNNPSSNISSSVGSRSRRKAAAPQWVRPEWMEDSPQGGNDQGSSSQQVAGQTCHPSSKSETINGVCVLNSYAFNKESNEDESIEDHPHESDSSSPNNNNNHSKGDDEDIN</sequence>
<evidence type="ECO:0000256" key="8">
    <source>
        <dbReference type="ARBA" id="ARBA00023155"/>
    </source>
</evidence>
<feature type="domain" description="CUT" evidence="17">
    <location>
        <begin position="443"/>
        <end position="530"/>
    </location>
</feature>
<dbReference type="GO" id="GO:0030154">
    <property type="term" value="P:cell differentiation"/>
    <property type="evidence" value="ECO:0007669"/>
    <property type="project" value="UniProtKB-ARBA"/>
</dbReference>
<feature type="compositionally biased region" description="Polar residues" evidence="15">
    <location>
        <begin position="14"/>
        <end position="24"/>
    </location>
</feature>
<feature type="domain" description="CUT" evidence="17">
    <location>
        <begin position="1022"/>
        <end position="1109"/>
    </location>
</feature>
<name>A0A0K2UAC5_LEPSM</name>